<feature type="transmembrane region" description="Helical" evidence="1">
    <location>
        <begin position="399"/>
        <end position="422"/>
    </location>
</feature>
<evidence type="ECO:0000313" key="3">
    <source>
        <dbReference type="Proteomes" id="UP000053562"/>
    </source>
</evidence>
<dbReference type="Pfam" id="PF12420">
    <property type="entry name" value="DUF3671"/>
    <property type="match status" value="2"/>
</dbReference>
<name>A0A0J9S2I0_PLAVI</name>
<feature type="transmembrane region" description="Helical" evidence="1">
    <location>
        <begin position="15"/>
        <end position="33"/>
    </location>
</feature>
<reference evidence="2 3" key="1">
    <citation type="submission" date="2011-08" db="EMBL/GenBank/DDBJ databases">
        <title>The Genome Sequence of Plasmodium vivax India VII.</title>
        <authorList>
            <consortium name="The Broad Institute Genome Sequencing Platform"/>
            <consortium name="The Broad Institute Genome Sequencing Center for Infectious Disease"/>
            <person name="Neafsey D."/>
            <person name="Carlton J."/>
            <person name="Barnwell J."/>
            <person name="Collins W."/>
            <person name="Escalante A."/>
            <person name="Mullikin J."/>
            <person name="Saul A."/>
            <person name="Guigo R."/>
            <person name="Camara F."/>
            <person name="Young S.K."/>
            <person name="Zeng Q."/>
            <person name="Gargeya S."/>
            <person name="Fitzgerald M."/>
            <person name="Haas B."/>
            <person name="Abouelleil A."/>
            <person name="Alvarado L."/>
            <person name="Arachchi H.M."/>
            <person name="Berlin A."/>
            <person name="Brown A."/>
            <person name="Chapman S.B."/>
            <person name="Chen Z."/>
            <person name="Dunbar C."/>
            <person name="Freedman E."/>
            <person name="Gearin G."/>
            <person name="Gellesch M."/>
            <person name="Goldberg J."/>
            <person name="Griggs A."/>
            <person name="Gujja S."/>
            <person name="Heiman D."/>
            <person name="Howarth C."/>
            <person name="Larson L."/>
            <person name="Lui A."/>
            <person name="MacDonald P.J.P."/>
            <person name="Montmayeur A."/>
            <person name="Murphy C."/>
            <person name="Neiman D."/>
            <person name="Pearson M."/>
            <person name="Priest M."/>
            <person name="Roberts A."/>
            <person name="Saif S."/>
            <person name="Shea T."/>
            <person name="Shenoy N."/>
            <person name="Sisk P."/>
            <person name="Stolte C."/>
            <person name="Sykes S."/>
            <person name="Wortman J."/>
            <person name="Nusbaum C."/>
            <person name="Birren B."/>
        </authorList>
    </citation>
    <scope>NUCLEOTIDE SEQUENCE [LARGE SCALE GENOMIC DNA]</scope>
    <source>
        <strain evidence="2 3">India VII</strain>
    </source>
</reference>
<keyword evidence="1" id="KW-0472">Membrane</keyword>
<feature type="transmembrane region" description="Helical" evidence="1">
    <location>
        <begin position="167"/>
        <end position="188"/>
    </location>
</feature>
<keyword evidence="1" id="KW-1133">Transmembrane helix</keyword>
<organism evidence="2 3">
    <name type="scientific">Plasmodium vivax India VII</name>
    <dbReference type="NCBI Taxonomy" id="1077284"/>
    <lineage>
        <taxon>Eukaryota</taxon>
        <taxon>Sar</taxon>
        <taxon>Alveolata</taxon>
        <taxon>Apicomplexa</taxon>
        <taxon>Aconoidasida</taxon>
        <taxon>Haemosporida</taxon>
        <taxon>Plasmodiidae</taxon>
        <taxon>Plasmodium</taxon>
        <taxon>Plasmodium (Plasmodium)</taxon>
    </lineage>
</organism>
<feature type="transmembrane region" description="Helical" evidence="1">
    <location>
        <begin position="233"/>
        <end position="255"/>
    </location>
</feature>
<accession>A0A0J9S2I0</accession>
<evidence type="ECO:0000256" key="1">
    <source>
        <dbReference type="SAM" id="Phobius"/>
    </source>
</evidence>
<protein>
    <recommendedName>
        <fullName evidence="4">Variable surface protein</fullName>
    </recommendedName>
</protein>
<dbReference type="EMBL" id="KQ234546">
    <property type="protein sequence ID" value="KMZ76981.1"/>
    <property type="molecule type" value="Genomic_DNA"/>
</dbReference>
<evidence type="ECO:0000313" key="2">
    <source>
        <dbReference type="EMBL" id="KMZ76981.1"/>
    </source>
</evidence>
<sequence>MVISMNFVIKGNSKSFSLINIVTFIFIVCIFHPRYNKSTFGNYIGKKNNDINILDTFLHRSLSKCGYKEKGELTNLKDELSYDRDMKREKNGSDAMFTYSSLKKKGLSPLELYKKSYKNRHSKKKGLSKLDCYWEKIIFDKIDQVNILAEKTQNSKKRFLKKILNKYPISLFLLALTPYLGLILPAMFGDEDAKNRFMKVHFGDCTEKDATKNNACKNGLIHVSAEWAHALTYINFTLILVSIIIFISIMTYTAVKFIKYEFLKYGLGNGNHNIYLNINYLKGNTLKVRNDRLLTNDDPQCEIKQSRIKENLKEPETKNKLKDITESSDIYEKANKNTSNSMHAYIKKLERGYPNKKGLKILDCYYEKKLFDEMYKLDKISGHMKSKNSYIKKVIWKRYGFRFVIFSLVLLFEAGICIWYYFGSNMEWTKPCKTNESGPCDTCTFLRKYLLPSNSIIYIPLIILFLSFIIFLLSKVKKYKRLKKRYGNTREV</sequence>
<dbReference type="AlphaFoldDB" id="A0A0J9S2I0"/>
<dbReference type="Proteomes" id="UP000053562">
    <property type="component" value="Unassembled WGS sequence"/>
</dbReference>
<dbReference type="InterPro" id="IPR022139">
    <property type="entry name" value="Fam-L/Fam-M-like_plasmodium"/>
</dbReference>
<proteinExistence type="predicted"/>
<feature type="transmembrane region" description="Helical" evidence="1">
    <location>
        <begin position="455"/>
        <end position="474"/>
    </location>
</feature>
<keyword evidence="1" id="KW-0812">Transmembrane</keyword>
<evidence type="ECO:0008006" key="4">
    <source>
        <dbReference type="Google" id="ProtNLM"/>
    </source>
</evidence>
<gene>
    <name evidence="2" type="ORF">PVIIG_05370</name>
</gene>